<dbReference type="AlphaFoldDB" id="A0A9E7NF75"/>
<feature type="region of interest" description="Disordered" evidence="1">
    <location>
        <begin position="471"/>
        <end position="492"/>
    </location>
</feature>
<gene>
    <name evidence="3" type="ORF">NGM29_19885</name>
</gene>
<feature type="domain" description="Hydantoinase B/oxoprolinase" evidence="2">
    <location>
        <begin position="12"/>
        <end position="532"/>
    </location>
</feature>
<dbReference type="GO" id="GO:0005829">
    <property type="term" value="C:cytosol"/>
    <property type="evidence" value="ECO:0007669"/>
    <property type="project" value="TreeGrafter"/>
</dbReference>
<dbReference type="GeneID" id="73292357"/>
<evidence type="ECO:0000256" key="1">
    <source>
        <dbReference type="SAM" id="MobiDB-lite"/>
    </source>
</evidence>
<dbReference type="InterPro" id="IPR045079">
    <property type="entry name" value="Oxoprolinase-like"/>
</dbReference>
<dbReference type="GO" id="GO:0017168">
    <property type="term" value="F:5-oxoprolinase (ATP-hydrolyzing) activity"/>
    <property type="evidence" value="ECO:0007669"/>
    <property type="project" value="TreeGrafter"/>
</dbReference>
<accession>A0A9E7NF75</accession>
<dbReference type="Pfam" id="PF02538">
    <property type="entry name" value="Hydantoinase_B"/>
    <property type="match status" value="1"/>
</dbReference>
<evidence type="ECO:0000313" key="3">
    <source>
        <dbReference type="EMBL" id="UTF55657.1"/>
    </source>
</evidence>
<keyword evidence="4" id="KW-1185">Reference proteome</keyword>
<proteinExistence type="predicted"/>
<reference evidence="3" key="1">
    <citation type="submission" date="2022-06" db="EMBL/GenBank/DDBJ databases">
        <title>Diverse halophilic archaea isolated from saline environments.</title>
        <authorList>
            <person name="Cui H.-L."/>
        </authorList>
    </citation>
    <scope>NUCLEOTIDE SEQUENCE</scope>
    <source>
        <strain evidence="3">WLHS1</strain>
        <plasmid evidence="3">unnamed1</plasmid>
    </source>
</reference>
<dbReference type="Proteomes" id="UP001056855">
    <property type="component" value="Plasmid unnamed1"/>
</dbReference>
<dbReference type="PANTHER" id="PTHR11365:SF23">
    <property type="entry name" value="HYPOTHETICAL 5-OXOPROLINASE (EUROFUNG)-RELATED"/>
    <property type="match status" value="1"/>
</dbReference>
<dbReference type="PANTHER" id="PTHR11365">
    <property type="entry name" value="5-OXOPROLINASE RELATED"/>
    <property type="match status" value="1"/>
</dbReference>
<evidence type="ECO:0000313" key="4">
    <source>
        <dbReference type="Proteomes" id="UP001056855"/>
    </source>
</evidence>
<geneLocation type="plasmid" evidence="3 4">
    <name>unnamed1</name>
</geneLocation>
<name>A0A9E7NF75_9EURY</name>
<dbReference type="RefSeq" id="WP_254160914.1">
    <property type="nucleotide sequence ID" value="NZ_CP100356.1"/>
</dbReference>
<protein>
    <submittedName>
        <fullName evidence="3">Hydantoinase B/oxoprolinase family protein</fullName>
    </submittedName>
</protein>
<evidence type="ECO:0000259" key="2">
    <source>
        <dbReference type="Pfam" id="PF02538"/>
    </source>
</evidence>
<dbReference type="EMBL" id="CP100356">
    <property type="protein sequence ID" value="UTF55657.1"/>
    <property type="molecule type" value="Genomic_DNA"/>
</dbReference>
<dbReference type="KEGG" id="sawl:NGM29_19885"/>
<sequence>MSNPMRESDDIDPVTLEILRNSLQNAAEEMGETLLRTAYSSVIREARDCSTALFGPDGDLIAQAEHIPMHLGSMPYALDANFKRADELTEDEILIFNDPYHGGQHIVDIVAFQPVFLDGERVGFAGSIAHHIDMGGGGAASLGPEVATTYGEGFRFPPLTLDLNSREFEHFVDTLATNVRASEYVVGDFNAQLSASRRGVERLEEIAGKYGTDLYLEALNSLDSYAERFMRSRIAELPDSAGTGTETVEVDAPEAVADADTTVRVEVRVNGDEIGVDFDGTAPEVPGYINSPIASTHSAAYFAILAALGGSDLPISAGIYRPIELTVPSGTIVNPTEPTATRARMKTAGRVYDAVLQALAQIAPEVVPAGAFNSTTPIVFGKQFEGHTEVFMDLPGGGWGGYAGGDGAPATTNPLENELNIPVEALEQDHPWLCVNAYQLRTDSGGPGEFRGGLGVRRAFEVVDGPATGTGYTGRVENGAGGVNGGKPGGTGRVRCNRSTGTSEDLGTTWELDLASGDEVEVEMGGGGGYGSVAYRDIDAIARDVASDFVSFNGAVTDYDVEPAQVRDALESLLGTGYDAFAEWYGWSE</sequence>
<feature type="compositionally biased region" description="Gly residues" evidence="1">
    <location>
        <begin position="479"/>
        <end position="492"/>
    </location>
</feature>
<organism evidence="3 4">
    <name type="scientific">Natronosalvus rutilus</name>
    <dbReference type="NCBI Taxonomy" id="2953753"/>
    <lineage>
        <taxon>Archaea</taxon>
        <taxon>Methanobacteriati</taxon>
        <taxon>Methanobacteriota</taxon>
        <taxon>Stenosarchaea group</taxon>
        <taxon>Halobacteria</taxon>
        <taxon>Halobacteriales</taxon>
        <taxon>Natrialbaceae</taxon>
        <taxon>Natronosalvus</taxon>
    </lineage>
</organism>
<dbReference type="InterPro" id="IPR003692">
    <property type="entry name" value="Hydantoinase_B"/>
</dbReference>
<keyword evidence="3" id="KW-0614">Plasmid</keyword>
<dbReference type="GO" id="GO:0006749">
    <property type="term" value="P:glutathione metabolic process"/>
    <property type="evidence" value="ECO:0007669"/>
    <property type="project" value="TreeGrafter"/>
</dbReference>